<gene>
    <name evidence="1" type="ORF">K3F53_07335</name>
    <name evidence="2" type="ORF">SAMN04489735_103736</name>
</gene>
<dbReference type="EMBL" id="CP080764">
    <property type="protein sequence ID" value="QYY43987.1"/>
    <property type="molecule type" value="Genomic_DNA"/>
</dbReference>
<dbReference type="AlphaFoldDB" id="A0A1G8DXG4"/>
<reference evidence="1 4" key="2">
    <citation type="submission" date="2021-08" db="EMBL/GenBank/DDBJ databases">
        <title>Complete genome sequence of the strain Aneurinibacillus thermoaerophilus CCM 8960.</title>
        <authorList>
            <person name="Musilova J."/>
            <person name="Kourilova X."/>
            <person name="Pernicova I."/>
            <person name="Bezdicek M."/>
            <person name="Lengerova M."/>
            <person name="Obruca S."/>
            <person name="Sedlar K."/>
        </authorList>
    </citation>
    <scope>NUCLEOTIDE SEQUENCE [LARGE SCALE GENOMIC DNA]</scope>
    <source>
        <strain evidence="1 4">CCM 8960</strain>
    </source>
</reference>
<organism evidence="2 3">
    <name type="scientific">Aneurinibacillus thermoaerophilus</name>
    <dbReference type="NCBI Taxonomy" id="143495"/>
    <lineage>
        <taxon>Bacteria</taxon>
        <taxon>Bacillati</taxon>
        <taxon>Bacillota</taxon>
        <taxon>Bacilli</taxon>
        <taxon>Bacillales</taxon>
        <taxon>Paenibacillaceae</taxon>
        <taxon>Aneurinibacillus group</taxon>
        <taxon>Aneurinibacillus</taxon>
    </lineage>
</organism>
<reference evidence="2 3" key="1">
    <citation type="submission" date="2016-10" db="EMBL/GenBank/DDBJ databases">
        <authorList>
            <person name="de Groot N.N."/>
        </authorList>
    </citation>
    <scope>NUCLEOTIDE SEQUENCE [LARGE SCALE GENOMIC DNA]</scope>
    <source>
        <strain evidence="2 3">L 420-91</strain>
    </source>
</reference>
<evidence type="ECO:0000313" key="2">
    <source>
        <dbReference type="EMBL" id="SDH62422.1"/>
    </source>
</evidence>
<dbReference type="Proteomes" id="UP000826616">
    <property type="component" value="Chromosome"/>
</dbReference>
<keyword evidence="4" id="KW-1185">Reference proteome</keyword>
<accession>A0A1G8DXG4</accession>
<dbReference type="GeneID" id="97141181"/>
<dbReference type="OrthoDB" id="2938309at2"/>
<sequence length="78" mass="9269">MKNTNEYSCFGNKENVLLQHEIETMENIMESKSKYRKIIHAGIARWVKDFQEGRIEIKTVDDLKKLIEIDLDLQRDDV</sequence>
<evidence type="ECO:0000313" key="1">
    <source>
        <dbReference type="EMBL" id="QYY43987.1"/>
    </source>
</evidence>
<dbReference type="RefSeq" id="WP_091261084.1">
    <property type="nucleotide sequence ID" value="NZ_CP080764.1"/>
</dbReference>
<evidence type="ECO:0000313" key="3">
    <source>
        <dbReference type="Proteomes" id="UP000198956"/>
    </source>
</evidence>
<protein>
    <submittedName>
        <fullName evidence="2">Uncharacterized protein</fullName>
    </submittedName>
</protein>
<dbReference type="EMBL" id="FNDE01000037">
    <property type="protein sequence ID" value="SDH62422.1"/>
    <property type="molecule type" value="Genomic_DNA"/>
</dbReference>
<name>A0A1G8DXG4_ANETH</name>
<evidence type="ECO:0000313" key="4">
    <source>
        <dbReference type="Proteomes" id="UP000826616"/>
    </source>
</evidence>
<dbReference type="Proteomes" id="UP000198956">
    <property type="component" value="Unassembled WGS sequence"/>
</dbReference>
<proteinExistence type="predicted"/>